<protein>
    <submittedName>
        <fullName evidence="5">GntR family transcriptional regulator</fullName>
    </submittedName>
</protein>
<dbReference type="Pfam" id="PF00392">
    <property type="entry name" value="GntR"/>
    <property type="match status" value="1"/>
</dbReference>
<dbReference type="GO" id="GO:0003677">
    <property type="term" value="F:DNA binding"/>
    <property type="evidence" value="ECO:0007669"/>
    <property type="project" value="UniProtKB-KW"/>
</dbReference>
<dbReference type="InterPro" id="IPR036388">
    <property type="entry name" value="WH-like_DNA-bd_sf"/>
</dbReference>
<dbReference type="PROSITE" id="PS50949">
    <property type="entry name" value="HTH_GNTR"/>
    <property type="match status" value="1"/>
</dbReference>
<reference evidence="5 6" key="1">
    <citation type="submission" date="2020-04" db="EMBL/GenBank/DDBJ databases">
        <title>Molecular characterization of pseudomonads from Agaricus bisporus reveal novel blotch 2 pathogens in Western Europe.</title>
        <authorList>
            <person name="Taparia T."/>
            <person name="Krijger M."/>
            <person name="Haynes E."/>
            <person name="Elpinstone J.G."/>
            <person name="Noble R."/>
            <person name="Van Der Wolf J."/>
        </authorList>
    </citation>
    <scope>NUCLEOTIDE SEQUENCE [LARGE SCALE GENOMIC DNA]</scope>
    <source>
        <strain evidence="5 6">H7001</strain>
    </source>
</reference>
<dbReference type="Proteomes" id="UP000539985">
    <property type="component" value="Unassembled WGS sequence"/>
</dbReference>
<dbReference type="SUPFAM" id="SSF46785">
    <property type="entry name" value="Winged helix' DNA-binding domain"/>
    <property type="match status" value="1"/>
</dbReference>
<feature type="domain" description="HTH gntR-type" evidence="4">
    <location>
        <begin position="16"/>
        <end position="84"/>
    </location>
</feature>
<dbReference type="SUPFAM" id="SSF64288">
    <property type="entry name" value="Chorismate lyase-like"/>
    <property type="match status" value="1"/>
</dbReference>
<dbReference type="EMBL" id="JACAQB010000024">
    <property type="protein sequence ID" value="NWB99642.1"/>
    <property type="molecule type" value="Genomic_DNA"/>
</dbReference>
<dbReference type="InterPro" id="IPR028978">
    <property type="entry name" value="Chorismate_lyase_/UTRA_dom_sf"/>
</dbReference>
<dbReference type="SMART" id="SM00345">
    <property type="entry name" value="HTH_GNTR"/>
    <property type="match status" value="1"/>
</dbReference>
<dbReference type="GO" id="GO:0003700">
    <property type="term" value="F:DNA-binding transcription factor activity"/>
    <property type="evidence" value="ECO:0007669"/>
    <property type="project" value="InterPro"/>
</dbReference>
<dbReference type="Pfam" id="PF07702">
    <property type="entry name" value="UTRA"/>
    <property type="match status" value="1"/>
</dbReference>
<accession>A0A7Y7XIW5</accession>
<sequence length="256" mass="28398">MFGNQLERPARGLSRQPLYAAVSELLIKDIASGKYPPSSTLPTEQEMTELYGVSRQTVRQALRVLRERGLISSHPGIGTIVRSAVVESETFRAVNSTSDLLHFVGTTQMHSTSRREFKVSADLAGTLGCRPGQLMSEAGFLRFSPGAELPMSYVLIYVHPMYAQAQATPTVSNTPIFQRIEQLFNIKVHEIQQDVTATILHDGIAELLKTAPGEAALKITRSFYDINQALVQVSISYYPSRRYSQSARFRATDNAF</sequence>
<evidence type="ECO:0000313" key="6">
    <source>
        <dbReference type="Proteomes" id="UP000539985"/>
    </source>
</evidence>
<evidence type="ECO:0000256" key="1">
    <source>
        <dbReference type="ARBA" id="ARBA00023015"/>
    </source>
</evidence>
<evidence type="ECO:0000256" key="3">
    <source>
        <dbReference type="ARBA" id="ARBA00023163"/>
    </source>
</evidence>
<dbReference type="PANTHER" id="PTHR44846">
    <property type="entry name" value="MANNOSYL-D-GLYCERATE TRANSPORT/METABOLISM SYSTEM REPRESSOR MNGR-RELATED"/>
    <property type="match status" value="1"/>
</dbReference>
<dbReference type="InterPro" id="IPR036390">
    <property type="entry name" value="WH_DNA-bd_sf"/>
</dbReference>
<evidence type="ECO:0000313" key="5">
    <source>
        <dbReference type="EMBL" id="NWB99642.1"/>
    </source>
</evidence>
<name>A0A7Y7XIW5_9PSED</name>
<dbReference type="AlphaFoldDB" id="A0A7Y7XIW5"/>
<dbReference type="PANTHER" id="PTHR44846:SF1">
    <property type="entry name" value="MANNOSYL-D-GLYCERATE TRANSPORT_METABOLISM SYSTEM REPRESSOR MNGR-RELATED"/>
    <property type="match status" value="1"/>
</dbReference>
<evidence type="ECO:0000256" key="2">
    <source>
        <dbReference type="ARBA" id="ARBA00023125"/>
    </source>
</evidence>
<dbReference type="InterPro" id="IPR000524">
    <property type="entry name" value="Tscrpt_reg_HTH_GntR"/>
</dbReference>
<dbReference type="PRINTS" id="PR00035">
    <property type="entry name" value="HTHGNTR"/>
</dbReference>
<dbReference type="RefSeq" id="WP_177105221.1">
    <property type="nucleotide sequence ID" value="NZ_JACAQB010000024.1"/>
</dbReference>
<dbReference type="Gene3D" id="1.10.10.10">
    <property type="entry name" value="Winged helix-like DNA-binding domain superfamily/Winged helix DNA-binding domain"/>
    <property type="match status" value="1"/>
</dbReference>
<keyword evidence="3" id="KW-0804">Transcription</keyword>
<dbReference type="CDD" id="cd07377">
    <property type="entry name" value="WHTH_GntR"/>
    <property type="match status" value="1"/>
</dbReference>
<dbReference type="GO" id="GO:0045892">
    <property type="term" value="P:negative regulation of DNA-templated transcription"/>
    <property type="evidence" value="ECO:0007669"/>
    <property type="project" value="TreeGrafter"/>
</dbReference>
<dbReference type="InterPro" id="IPR050679">
    <property type="entry name" value="Bact_HTH_transcr_reg"/>
</dbReference>
<proteinExistence type="predicted"/>
<comment type="caution">
    <text evidence="5">The sequence shown here is derived from an EMBL/GenBank/DDBJ whole genome shotgun (WGS) entry which is preliminary data.</text>
</comment>
<keyword evidence="1" id="KW-0805">Transcription regulation</keyword>
<dbReference type="SMART" id="SM00866">
    <property type="entry name" value="UTRA"/>
    <property type="match status" value="1"/>
</dbReference>
<organism evidence="5 6">
    <name type="scientific">Pseudomonas gingeri</name>
    <dbReference type="NCBI Taxonomy" id="117681"/>
    <lineage>
        <taxon>Bacteria</taxon>
        <taxon>Pseudomonadati</taxon>
        <taxon>Pseudomonadota</taxon>
        <taxon>Gammaproteobacteria</taxon>
        <taxon>Pseudomonadales</taxon>
        <taxon>Pseudomonadaceae</taxon>
        <taxon>Pseudomonas</taxon>
    </lineage>
</organism>
<gene>
    <name evidence="5" type="ORF">HX882_27575</name>
</gene>
<dbReference type="Gene3D" id="3.40.1410.10">
    <property type="entry name" value="Chorismate lyase-like"/>
    <property type="match status" value="1"/>
</dbReference>
<dbReference type="InterPro" id="IPR011663">
    <property type="entry name" value="UTRA"/>
</dbReference>
<evidence type="ECO:0000259" key="4">
    <source>
        <dbReference type="PROSITE" id="PS50949"/>
    </source>
</evidence>
<keyword evidence="2" id="KW-0238">DNA-binding</keyword>